<evidence type="ECO:0000313" key="2">
    <source>
        <dbReference type="Proteomes" id="UP000308600"/>
    </source>
</evidence>
<proteinExistence type="predicted"/>
<dbReference type="Proteomes" id="UP000308600">
    <property type="component" value="Unassembled WGS sequence"/>
</dbReference>
<reference evidence="1 2" key="1">
    <citation type="journal article" date="2019" name="Nat. Ecol. Evol.">
        <title>Megaphylogeny resolves global patterns of mushroom evolution.</title>
        <authorList>
            <person name="Varga T."/>
            <person name="Krizsan K."/>
            <person name="Foldi C."/>
            <person name="Dima B."/>
            <person name="Sanchez-Garcia M."/>
            <person name="Sanchez-Ramirez S."/>
            <person name="Szollosi G.J."/>
            <person name="Szarkandi J.G."/>
            <person name="Papp V."/>
            <person name="Albert L."/>
            <person name="Andreopoulos W."/>
            <person name="Angelini C."/>
            <person name="Antonin V."/>
            <person name="Barry K.W."/>
            <person name="Bougher N.L."/>
            <person name="Buchanan P."/>
            <person name="Buyck B."/>
            <person name="Bense V."/>
            <person name="Catcheside P."/>
            <person name="Chovatia M."/>
            <person name="Cooper J."/>
            <person name="Damon W."/>
            <person name="Desjardin D."/>
            <person name="Finy P."/>
            <person name="Geml J."/>
            <person name="Haridas S."/>
            <person name="Hughes K."/>
            <person name="Justo A."/>
            <person name="Karasinski D."/>
            <person name="Kautmanova I."/>
            <person name="Kiss B."/>
            <person name="Kocsube S."/>
            <person name="Kotiranta H."/>
            <person name="LaButti K.M."/>
            <person name="Lechner B.E."/>
            <person name="Liimatainen K."/>
            <person name="Lipzen A."/>
            <person name="Lukacs Z."/>
            <person name="Mihaltcheva S."/>
            <person name="Morgado L.N."/>
            <person name="Niskanen T."/>
            <person name="Noordeloos M.E."/>
            <person name="Ohm R.A."/>
            <person name="Ortiz-Santana B."/>
            <person name="Ovrebo C."/>
            <person name="Racz N."/>
            <person name="Riley R."/>
            <person name="Savchenko A."/>
            <person name="Shiryaev A."/>
            <person name="Soop K."/>
            <person name="Spirin V."/>
            <person name="Szebenyi C."/>
            <person name="Tomsovsky M."/>
            <person name="Tulloss R.E."/>
            <person name="Uehling J."/>
            <person name="Grigoriev I.V."/>
            <person name="Vagvolgyi C."/>
            <person name="Papp T."/>
            <person name="Martin F.M."/>
            <person name="Miettinen O."/>
            <person name="Hibbett D.S."/>
            <person name="Nagy L.G."/>
        </authorList>
    </citation>
    <scope>NUCLEOTIDE SEQUENCE [LARGE SCALE GENOMIC DNA]</scope>
    <source>
        <strain evidence="1 2">NL-1719</strain>
    </source>
</reference>
<evidence type="ECO:0000313" key="1">
    <source>
        <dbReference type="EMBL" id="TFK67880.1"/>
    </source>
</evidence>
<keyword evidence="2" id="KW-1185">Reference proteome</keyword>
<dbReference type="EMBL" id="ML208364">
    <property type="protein sequence ID" value="TFK67880.1"/>
    <property type="molecule type" value="Genomic_DNA"/>
</dbReference>
<gene>
    <name evidence="1" type="ORF">BDN72DRAFT_842473</name>
</gene>
<accession>A0ACD3AQT8</accession>
<organism evidence="1 2">
    <name type="scientific">Pluteus cervinus</name>
    <dbReference type="NCBI Taxonomy" id="181527"/>
    <lineage>
        <taxon>Eukaryota</taxon>
        <taxon>Fungi</taxon>
        <taxon>Dikarya</taxon>
        <taxon>Basidiomycota</taxon>
        <taxon>Agaricomycotina</taxon>
        <taxon>Agaricomycetes</taxon>
        <taxon>Agaricomycetidae</taxon>
        <taxon>Agaricales</taxon>
        <taxon>Pluteineae</taxon>
        <taxon>Pluteaceae</taxon>
        <taxon>Pluteus</taxon>
    </lineage>
</organism>
<sequence>MSFTLVSSAYIEDKSSKIRDAKIPWEHQQRSAHITNDELALIKKVSQQTKFKHEALLLSDGQTYVLLYLQLLKKLQQVDCVQSILVLMADALTDHEERVPLLLQTSGVDPDFPYLPLLRAFDVQDEFIQLKSAQVLTIILSSGLTPLPLHHLHAFLKVLAGFIQGSLPNRREIGVLCAEALLSRPETRQAVWALPGIITGFINILKHQPSPQMSYQVGFCLWLLSFEQNIAGEMNKQYDVIPLLIEIAQGAVKEKVIRVIVATFRNLIVKAPLANLPTMLVAQLLPFSKNLCSRKWTDEDILEDARFLRDELSANFQSLTTYDQYTSELISGHLSWTPVHESEDFWRENASKLNDKDYEQLRVLLKLLESGDPIVLAVAVHDVGQYVKHYERGKKVVTDLGGKSRAMELITHENPEIQYRALLTVQQLISHPWVV</sequence>
<name>A0ACD3AQT8_9AGAR</name>
<protein>
    <submittedName>
        <fullName evidence="1">ARM repeat-containing protein</fullName>
    </submittedName>
</protein>